<accession>A0A0H3C9X5</accession>
<evidence type="ECO:0000256" key="1">
    <source>
        <dbReference type="SAM" id="Phobius"/>
    </source>
</evidence>
<organism evidence="3 4">
    <name type="scientific">Caulobacter vibrioides (strain NA1000 / CB15N)</name>
    <name type="common">Caulobacter crescentus</name>
    <dbReference type="NCBI Taxonomy" id="565050"/>
    <lineage>
        <taxon>Bacteria</taxon>
        <taxon>Pseudomonadati</taxon>
        <taxon>Pseudomonadota</taxon>
        <taxon>Alphaproteobacteria</taxon>
        <taxon>Caulobacterales</taxon>
        <taxon>Caulobacteraceae</taxon>
        <taxon>Caulobacter</taxon>
    </lineage>
</organism>
<feature type="domain" description="J" evidence="2">
    <location>
        <begin position="91"/>
        <end position="150"/>
    </location>
</feature>
<dbReference type="Gene3D" id="1.10.287.110">
    <property type="entry name" value="DnaJ domain"/>
    <property type="match status" value="1"/>
</dbReference>
<reference evidence="3 4" key="1">
    <citation type="journal article" date="2010" name="J. Bacteriol.">
        <title>The genetic basis of laboratory adaptation in Caulobacter crescentus.</title>
        <authorList>
            <person name="Marks M.E."/>
            <person name="Castro-Rojas C.M."/>
            <person name="Teiling C."/>
            <person name="Du L."/>
            <person name="Kapatral V."/>
            <person name="Walunas T.L."/>
            <person name="Crosson S."/>
        </authorList>
    </citation>
    <scope>NUCLEOTIDE SEQUENCE [LARGE SCALE GENOMIC DNA]</scope>
    <source>
        <strain evidence="4">NA1000 / CB15N</strain>
    </source>
</reference>
<proteinExistence type="predicted"/>
<gene>
    <name evidence="3" type="ordered locus">CCNA_02245</name>
</gene>
<dbReference type="CDD" id="cd06257">
    <property type="entry name" value="DnaJ"/>
    <property type="match status" value="1"/>
</dbReference>
<dbReference type="EMBL" id="CP001340">
    <property type="protein sequence ID" value="ACL95710.1"/>
    <property type="molecule type" value="Genomic_DNA"/>
</dbReference>
<dbReference type="RefSeq" id="YP_002517618.1">
    <property type="nucleotide sequence ID" value="NC_011916.1"/>
</dbReference>
<dbReference type="SUPFAM" id="SSF46565">
    <property type="entry name" value="Chaperone J-domain"/>
    <property type="match status" value="1"/>
</dbReference>
<keyword evidence="1" id="KW-1133">Transmembrane helix</keyword>
<dbReference type="HOGENOM" id="CLU_017633_13_1_5"/>
<evidence type="ECO:0000313" key="4">
    <source>
        <dbReference type="Proteomes" id="UP000001364"/>
    </source>
</evidence>
<evidence type="ECO:0000313" key="3">
    <source>
        <dbReference type="EMBL" id="ACL95710.1"/>
    </source>
</evidence>
<dbReference type="RefSeq" id="WP_010920025.1">
    <property type="nucleotide sequence ID" value="NC_011916.1"/>
</dbReference>
<dbReference type="GeneID" id="7332607"/>
<dbReference type="PATRIC" id="fig|565050.3.peg.2200"/>
<name>A0A0H3C9X5_CAUVN</name>
<dbReference type="AlphaFoldDB" id="A0A0H3C9X5"/>
<dbReference type="SMART" id="SM00271">
    <property type="entry name" value="DnaJ"/>
    <property type="match status" value="1"/>
</dbReference>
<keyword evidence="1" id="KW-0472">Membrane</keyword>
<keyword evidence="1" id="KW-0812">Transmembrane</keyword>
<dbReference type="PROSITE" id="PS50076">
    <property type="entry name" value="DNAJ_2"/>
    <property type="match status" value="1"/>
</dbReference>
<dbReference type="Proteomes" id="UP000001364">
    <property type="component" value="Chromosome"/>
</dbReference>
<keyword evidence="4" id="KW-1185">Reference proteome</keyword>
<feature type="transmembrane region" description="Helical" evidence="1">
    <location>
        <begin position="37"/>
        <end position="66"/>
    </location>
</feature>
<evidence type="ECO:0000259" key="2">
    <source>
        <dbReference type="PROSITE" id="PS50076"/>
    </source>
</evidence>
<dbReference type="InterPro" id="IPR001623">
    <property type="entry name" value="DnaJ_domain"/>
</dbReference>
<dbReference type="InterPro" id="IPR036869">
    <property type="entry name" value="J_dom_sf"/>
</dbReference>
<sequence length="150" mass="15921">MIYLLLGAVIITFLLWPRGRALLKGDGWRVGAGAAAIAAFAVAAYATIRGAWGTGIVLGVIGLWSVTEARRRPIVRREVVHPPKPELSLSEARAILGVGPEASLAEVKAAYNRLIQMAHPDKGGTEGLAAQLNAARDRLIKPRGSARVEP</sequence>
<dbReference type="KEGG" id="ccs:CCNA_02245"/>
<dbReference type="OrthoDB" id="9811070at2"/>
<dbReference type="Pfam" id="PF00226">
    <property type="entry name" value="DnaJ"/>
    <property type="match status" value="1"/>
</dbReference>
<protein>
    <submittedName>
        <fullName evidence="3">DnaJ domain protein</fullName>
    </submittedName>
</protein>
<dbReference type="SMR" id="A0A0H3C9X5"/>